<dbReference type="InterPro" id="IPR002035">
    <property type="entry name" value="VWF_A"/>
</dbReference>
<dbReference type="AlphaFoldDB" id="A0A6G7VDQ1"/>
<keyword evidence="1" id="KW-0472">Membrane</keyword>
<sequence length="348" mass="37573">MIGLDSPWVLLLLPLPWAWMRLLPPAQEGPGLALRFPLPPGLAIRGDERRDAERPVHRLALGISAWVALVLAATGPYWAGKPIALAVAGRDLMLVVDVSGSMEQQDYERAGRPVSRLQVVQTAAGAFIERRQGDRLGLILFGSRPYLQVPLTFDRQAVAELLQEAVVGLAGRETAIGDAIGLAVKHLRDQPPGARVLVLLTDGASNAGALTPLEAAELAAQFGVKVYTIGIGGGELGVRSPLGLRWRGMGDEFDPKTLEEIARRTGGRYFTVGSREELEGVYAELDRLEPSARASGLYRPRRSLFVWPAALALLLSALIALDVFSPISLGRAMRPLQSILRGRRLRAG</sequence>
<feature type="transmembrane region" description="Helical" evidence="1">
    <location>
        <begin position="304"/>
        <end position="324"/>
    </location>
</feature>
<reference evidence="4" key="1">
    <citation type="submission" date="2020-01" db="EMBL/GenBank/DDBJ databases">
        <title>Caldichromatium gen. nov., sp. nov., a thermophilic purple sulfur bacterium member of the family Chromatiaceae isolated from Nakabusa hot spring, Japan.</title>
        <authorList>
            <person name="Saini M.K."/>
            <person name="Hanada S."/>
            <person name="Tank M."/>
        </authorList>
    </citation>
    <scope>NUCLEOTIDE SEQUENCE [LARGE SCALE GENOMIC DNA]</scope>
    <source>
        <strain evidence="4">No.7</strain>
    </source>
</reference>
<proteinExistence type="predicted"/>
<dbReference type="InterPro" id="IPR036465">
    <property type="entry name" value="vWFA_dom_sf"/>
</dbReference>
<dbReference type="PROSITE" id="PS50234">
    <property type="entry name" value="VWFA"/>
    <property type="match status" value="1"/>
</dbReference>
<dbReference type="RefSeq" id="WP_166270846.1">
    <property type="nucleotide sequence ID" value="NZ_CP048029.1"/>
</dbReference>
<dbReference type="KEGG" id="cjap:GWK36_08900"/>
<evidence type="ECO:0000313" key="3">
    <source>
        <dbReference type="EMBL" id="QIK38082.1"/>
    </source>
</evidence>
<dbReference type="CDD" id="cd01467">
    <property type="entry name" value="vWA_BatA_type"/>
    <property type="match status" value="1"/>
</dbReference>
<dbReference type="InterPro" id="IPR050768">
    <property type="entry name" value="UPF0353/GerABKA_families"/>
</dbReference>
<accession>A0A6G7VDQ1</accession>
<dbReference type="Gene3D" id="3.40.50.410">
    <property type="entry name" value="von Willebrand factor, type A domain"/>
    <property type="match status" value="1"/>
</dbReference>
<feature type="domain" description="VWFA" evidence="2">
    <location>
        <begin position="91"/>
        <end position="285"/>
    </location>
</feature>
<keyword evidence="4" id="KW-1185">Reference proteome</keyword>
<dbReference type="InterPro" id="IPR033881">
    <property type="entry name" value="vWA_BatA_type"/>
</dbReference>
<protein>
    <submittedName>
        <fullName evidence="3">VWA domain-containing protein</fullName>
    </submittedName>
</protein>
<dbReference type="Pfam" id="PF00092">
    <property type="entry name" value="VWA"/>
    <property type="match status" value="1"/>
</dbReference>
<name>A0A6G7VDQ1_9GAMM</name>
<dbReference type="Proteomes" id="UP000502699">
    <property type="component" value="Chromosome"/>
</dbReference>
<evidence type="ECO:0000256" key="1">
    <source>
        <dbReference type="SAM" id="Phobius"/>
    </source>
</evidence>
<dbReference type="SUPFAM" id="SSF53300">
    <property type="entry name" value="vWA-like"/>
    <property type="match status" value="1"/>
</dbReference>
<keyword evidence="1" id="KW-1133">Transmembrane helix</keyword>
<dbReference type="SMART" id="SM00327">
    <property type="entry name" value="VWA"/>
    <property type="match status" value="1"/>
</dbReference>
<evidence type="ECO:0000313" key="4">
    <source>
        <dbReference type="Proteomes" id="UP000502699"/>
    </source>
</evidence>
<dbReference type="EMBL" id="CP048029">
    <property type="protein sequence ID" value="QIK38082.1"/>
    <property type="molecule type" value="Genomic_DNA"/>
</dbReference>
<keyword evidence="1" id="KW-0812">Transmembrane</keyword>
<gene>
    <name evidence="3" type="ORF">GWK36_08900</name>
</gene>
<evidence type="ECO:0000259" key="2">
    <source>
        <dbReference type="PROSITE" id="PS50234"/>
    </source>
</evidence>
<dbReference type="PANTHER" id="PTHR22550:SF18">
    <property type="entry name" value="VWFA DOMAIN-CONTAINING PROTEIN"/>
    <property type="match status" value="1"/>
</dbReference>
<organism evidence="3 4">
    <name type="scientific">Caldichromatium japonicum</name>
    <dbReference type="NCBI Taxonomy" id="2699430"/>
    <lineage>
        <taxon>Bacteria</taxon>
        <taxon>Pseudomonadati</taxon>
        <taxon>Pseudomonadota</taxon>
        <taxon>Gammaproteobacteria</taxon>
        <taxon>Chromatiales</taxon>
        <taxon>Chromatiaceae</taxon>
        <taxon>Caldichromatium</taxon>
    </lineage>
</organism>
<dbReference type="PANTHER" id="PTHR22550">
    <property type="entry name" value="SPORE GERMINATION PROTEIN"/>
    <property type="match status" value="1"/>
</dbReference>